<feature type="transmembrane region" description="Helical" evidence="7">
    <location>
        <begin position="142"/>
        <end position="164"/>
    </location>
</feature>
<feature type="transmembrane region" description="Helical" evidence="7">
    <location>
        <begin position="363"/>
        <end position="386"/>
    </location>
</feature>
<sequence>MTAPASPSLRTASPVLVLAAILTTQLMLVLDTTIVNVALPDMQRALGFTPTGLSWVLNAYTLAFGGLLLLGARAGDLLGRRRVLVAGIALFTLASLVGGFAGTTSTLLLARAAQGVGAAFAAPSALALLMGRFPEGRERARALGYFSAVSIGGSALGLIAGGMLTQWVSWRWVMFVNVPIGIGLVLLARAVLVETPRHTGRFDLAGAFTSTVGMTGLVYGFVRAAEDGWSDPQTVGAFVVGGLLLTAFVLVELRASSPITPLRLFADRTRTAALAGRLLLMAAMTGLFFFLTQFLQDVLGYSPLATGVAFLPITVMLLVFSQVSARAMGRVGTRSLMVVGLSVTTVALLLLSRLTADSTYPQVLLSLLLFGMGNGLAFVPLTAAGLQGVDPRDAGAASGLVNAAQQIGGALGLAVLVTIAQSAARAAEPVAGTAAQVAQHAFVVGAERAFLVGAGLIAFTVVLLAMLVRRPAARAADAGPGTGLDPEDLDRELALAAD</sequence>
<dbReference type="InterPro" id="IPR004638">
    <property type="entry name" value="EmrB-like"/>
</dbReference>
<keyword evidence="3" id="KW-1003">Cell membrane</keyword>
<comment type="subcellular location">
    <subcellularLocation>
        <location evidence="1">Cell membrane</location>
        <topology evidence="1">Multi-pass membrane protein</topology>
    </subcellularLocation>
</comment>
<dbReference type="EMBL" id="JAHBOH010000001">
    <property type="protein sequence ID" value="MBT0993875.1"/>
    <property type="molecule type" value="Genomic_DNA"/>
</dbReference>
<feature type="transmembrane region" description="Helical" evidence="7">
    <location>
        <begin position="449"/>
        <end position="468"/>
    </location>
</feature>
<evidence type="ECO:0000256" key="5">
    <source>
        <dbReference type="ARBA" id="ARBA00022989"/>
    </source>
</evidence>
<dbReference type="InterPro" id="IPR011701">
    <property type="entry name" value="MFS"/>
</dbReference>
<dbReference type="Gene3D" id="1.20.1720.10">
    <property type="entry name" value="Multidrug resistance protein D"/>
    <property type="match status" value="1"/>
</dbReference>
<dbReference type="Proteomes" id="UP000722125">
    <property type="component" value="Unassembled WGS sequence"/>
</dbReference>
<feature type="transmembrane region" description="Helical" evidence="7">
    <location>
        <begin position="12"/>
        <end position="32"/>
    </location>
</feature>
<feature type="transmembrane region" description="Helical" evidence="7">
    <location>
        <begin position="332"/>
        <end position="351"/>
    </location>
</feature>
<keyword evidence="5 7" id="KW-1133">Transmembrane helix</keyword>
<feature type="transmembrane region" description="Helical" evidence="7">
    <location>
        <begin position="170"/>
        <end position="192"/>
    </location>
</feature>
<dbReference type="PANTHER" id="PTHR42718">
    <property type="entry name" value="MAJOR FACILITATOR SUPERFAMILY MULTIDRUG TRANSPORTER MFSC"/>
    <property type="match status" value="1"/>
</dbReference>
<dbReference type="NCBIfam" id="TIGR00711">
    <property type="entry name" value="efflux_EmrB"/>
    <property type="match status" value="1"/>
</dbReference>
<dbReference type="CDD" id="cd17321">
    <property type="entry name" value="MFS_MMR_MDR_like"/>
    <property type="match status" value="1"/>
</dbReference>
<reference evidence="9 10" key="1">
    <citation type="submission" date="2021-05" db="EMBL/GenBank/DDBJ databases">
        <title>Description of Cellulomonas sp. DKR-3 sp. nov.</title>
        <authorList>
            <person name="Dahal R.H."/>
            <person name="Chaudhary D.K."/>
        </authorList>
    </citation>
    <scope>NUCLEOTIDE SEQUENCE [LARGE SCALE GENOMIC DNA]</scope>
    <source>
        <strain evidence="9 10">DKR-3</strain>
    </source>
</reference>
<dbReference type="Pfam" id="PF07690">
    <property type="entry name" value="MFS_1"/>
    <property type="match status" value="1"/>
</dbReference>
<evidence type="ECO:0000256" key="1">
    <source>
        <dbReference type="ARBA" id="ARBA00004651"/>
    </source>
</evidence>
<evidence type="ECO:0000256" key="6">
    <source>
        <dbReference type="ARBA" id="ARBA00023136"/>
    </source>
</evidence>
<dbReference type="SUPFAM" id="SSF103473">
    <property type="entry name" value="MFS general substrate transporter"/>
    <property type="match status" value="1"/>
</dbReference>
<dbReference type="PRINTS" id="PR01036">
    <property type="entry name" value="TCRTETB"/>
</dbReference>
<feature type="transmembrane region" description="Helical" evidence="7">
    <location>
        <begin position="204"/>
        <end position="222"/>
    </location>
</feature>
<feature type="transmembrane region" description="Helical" evidence="7">
    <location>
        <begin position="274"/>
        <end position="295"/>
    </location>
</feature>
<evidence type="ECO:0000256" key="3">
    <source>
        <dbReference type="ARBA" id="ARBA00022475"/>
    </source>
</evidence>
<protein>
    <submittedName>
        <fullName evidence="9">MFS transporter</fullName>
    </submittedName>
</protein>
<feature type="transmembrane region" description="Helical" evidence="7">
    <location>
        <begin position="83"/>
        <end position="102"/>
    </location>
</feature>
<name>A0ABS5TXN4_9CELL</name>
<evidence type="ECO:0000313" key="9">
    <source>
        <dbReference type="EMBL" id="MBT0993875.1"/>
    </source>
</evidence>
<keyword evidence="4 7" id="KW-0812">Transmembrane</keyword>
<dbReference type="InterPro" id="IPR036259">
    <property type="entry name" value="MFS_trans_sf"/>
</dbReference>
<evidence type="ECO:0000256" key="2">
    <source>
        <dbReference type="ARBA" id="ARBA00022448"/>
    </source>
</evidence>
<feature type="domain" description="Major facilitator superfamily (MFS) profile" evidence="8">
    <location>
        <begin position="17"/>
        <end position="472"/>
    </location>
</feature>
<dbReference type="RefSeq" id="WP_214348157.1">
    <property type="nucleotide sequence ID" value="NZ_JAHBOH010000001.1"/>
</dbReference>
<dbReference type="PROSITE" id="PS50850">
    <property type="entry name" value="MFS"/>
    <property type="match status" value="1"/>
</dbReference>
<gene>
    <name evidence="9" type="ORF">KIN34_06190</name>
</gene>
<dbReference type="Gene3D" id="1.20.1250.20">
    <property type="entry name" value="MFS general substrate transporter like domains"/>
    <property type="match status" value="1"/>
</dbReference>
<dbReference type="InterPro" id="IPR020846">
    <property type="entry name" value="MFS_dom"/>
</dbReference>
<keyword evidence="2" id="KW-0813">Transport</keyword>
<feature type="transmembrane region" description="Helical" evidence="7">
    <location>
        <begin position="52"/>
        <end position="71"/>
    </location>
</feature>
<evidence type="ECO:0000256" key="7">
    <source>
        <dbReference type="SAM" id="Phobius"/>
    </source>
</evidence>
<dbReference type="PANTHER" id="PTHR42718:SF46">
    <property type="entry name" value="BLR6921 PROTEIN"/>
    <property type="match status" value="1"/>
</dbReference>
<feature type="transmembrane region" description="Helical" evidence="7">
    <location>
        <begin position="108"/>
        <end position="130"/>
    </location>
</feature>
<keyword evidence="6 7" id="KW-0472">Membrane</keyword>
<keyword evidence="10" id="KW-1185">Reference proteome</keyword>
<comment type="caution">
    <text evidence="9">The sequence shown here is derived from an EMBL/GenBank/DDBJ whole genome shotgun (WGS) entry which is preliminary data.</text>
</comment>
<evidence type="ECO:0000259" key="8">
    <source>
        <dbReference type="PROSITE" id="PS50850"/>
    </source>
</evidence>
<feature type="transmembrane region" description="Helical" evidence="7">
    <location>
        <begin position="234"/>
        <end position="253"/>
    </location>
</feature>
<evidence type="ECO:0000313" key="10">
    <source>
        <dbReference type="Proteomes" id="UP000722125"/>
    </source>
</evidence>
<accession>A0ABS5TXN4</accession>
<feature type="transmembrane region" description="Helical" evidence="7">
    <location>
        <begin position="407"/>
        <end position="424"/>
    </location>
</feature>
<organism evidence="9 10">
    <name type="scientific">Cellulomonas fulva</name>
    <dbReference type="NCBI Taxonomy" id="2835530"/>
    <lineage>
        <taxon>Bacteria</taxon>
        <taxon>Bacillati</taxon>
        <taxon>Actinomycetota</taxon>
        <taxon>Actinomycetes</taxon>
        <taxon>Micrococcales</taxon>
        <taxon>Cellulomonadaceae</taxon>
        <taxon>Cellulomonas</taxon>
    </lineage>
</organism>
<proteinExistence type="predicted"/>
<evidence type="ECO:0000256" key="4">
    <source>
        <dbReference type="ARBA" id="ARBA00022692"/>
    </source>
</evidence>
<feature type="transmembrane region" description="Helical" evidence="7">
    <location>
        <begin position="301"/>
        <end position="320"/>
    </location>
</feature>